<dbReference type="InterPro" id="IPR025164">
    <property type="entry name" value="Toastrack_DUF4097"/>
</dbReference>
<dbReference type="KEGG" id="bmh:BMWSH_1547"/>
<dbReference type="AlphaFoldDB" id="A0A8D3WX24"/>
<gene>
    <name evidence="3" type="ORF">BMWSH_1547</name>
</gene>
<accession>A0A8D3WX24</accession>
<dbReference type="Proteomes" id="UP000001283">
    <property type="component" value="Chromosome"/>
</dbReference>
<dbReference type="EMBL" id="CP003017">
    <property type="protein sequence ID" value="AEN88429.1"/>
    <property type="molecule type" value="Genomic_DNA"/>
</dbReference>
<organism evidence="3 4">
    <name type="scientific">Priestia megaterium (strain WSH-002)</name>
    <name type="common">Bacillus megaterium</name>
    <dbReference type="NCBI Taxonomy" id="1006007"/>
    <lineage>
        <taxon>Bacteria</taxon>
        <taxon>Bacillati</taxon>
        <taxon>Bacillota</taxon>
        <taxon>Bacilli</taxon>
        <taxon>Bacillales</taxon>
        <taxon>Bacillaceae</taxon>
        <taxon>Priestia</taxon>
    </lineage>
</organism>
<protein>
    <recommendedName>
        <fullName evidence="2">DUF4097 domain-containing protein</fullName>
    </recommendedName>
</protein>
<sequence length="231" mass="25139">MKKIVSTSVALVLICGFTFNDNVAQAKGFEKNKSYNIESVDALKVDNESWDIRLKKSNSNKVIVSAKGKKKEKQRVTFKQDGKTLIIKQKDQKKSGFLGSFTFGKKGTVSIAIPSSKINKIDLNNKYGDIQLSEISTNNLIVHNNSGDKKIKGLSANTAMFVSEDGTLSMEDSTFGNLNISSTSGDNYMKNVNGSKIKVTSKDGEVSIKDIKEGKSLAVESDSGDVSVSYK</sequence>
<dbReference type="RefSeq" id="WP_014458878.1">
    <property type="nucleotide sequence ID" value="NC_017138.1"/>
</dbReference>
<dbReference type="Pfam" id="PF13349">
    <property type="entry name" value="DUF4097"/>
    <property type="match status" value="1"/>
</dbReference>
<proteinExistence type="predicted"/>
<evidence type="ECO:0000256" key="1">
    <source>
        <dbReference type="SAM" id="SignalP"/>
    </source>
</evidence>
<evidence type="ECO:0000313" key="4">
    <source>
        <dbReference type="Proteomes" id="UP000001283"/>
    </source>
</evidence>
<dbReference type="Gene3D" id="2.160.20.120">
    <property type="match status" value="1"/>
</dbReference>
<reference evidence="3 4" key="1">
    <citation type="journal article" date="2011" name="J. Bacteriol.">
        <title>Complete genome sequence of the industrial strain Bacillus megaterium WSH-002.</title>
        <authorList>
            <person name="Liu L."/>
            <person name="Li Y."/>
            <person name="Zhang J."/>
            <person name="Zou W."/>
            <person name="Zhou Z."/>
            <person name="Liu J."/>
            <person name="Li X."/>
            <person name="Wang L."/>
            <person name="Chen J."/>
        </authorList>
    </citation>
    <scope>NUCLEOTIDE SEQUENCE [LARGE SCALE GENOMIC DNA]</scope>
    <source>
        <strain evidence="3 4">WSH-002</strain>
    </source>
</reference>
<name>A0A8D3WX24_PRIMW</name>
<feature type="signal peptide" evidence="1">
    <location>
        <begin position="1"/>
        <end position="26"/>
    </location>
</feature>
<evidence type="ECO:0000313" key="3">
    <source>
        <dbReference type="EMBL" id="AEN88429.1"/>
    </source>
</evidence>
<evidence type="ECO:0000259" key="2">
    <source>
        <dbReference type="Pfam" id="PF13349"/>
    </source>
</evidence>
<keyword evidence="1" id="KW-0732">Signal</keyword>
<feature type="domain" description="DUF4097" evidence="2">
    <location>
        <begin position="41"/>
        <end position="231"/>
    </location>
</feature>
<feature type="chain" id="PRO_5034436455" description="DUF4097 domain-containing protein" evidence="1">
    <location>
        <begin position="27"/>
        <end position="231"/>
    </location>
</feature>